<dbReference type="InterPro" id="IPR046342">
    <property type="entry name" value="CBS_dom_sf"/>
</dbReference>
<dbReference type="Gene3D" id="3.10.580.10">
    <property type="entry name" value="CBS-domain"/>
    <property type="match status" value="1"/>
</dbReference>
<feature type="domain" description="CNNM transmembrane" evidence="12">
    <location>
        <begin position="1"/>
        <end position="178"/>
    </location>
</feature>
<dbReference type="PANTHER" id="PTHR22777">
    <property type="entry name" value="HEMOLYSIN-RELATED"/>
    <property type="match status" value="1"/>
</dbReference>
<dbReference type="RefSeq" id="WP_022613914.1">
    <property type="nucleotide sequence ID" value="NZ_LK391965.1"/>
</dbReference>
<comment type="subcellular location">
    <subcellularLocation>
        <location evidence="1">Membrane</location>
        <topology evidence="1">Multi-pass membrane protein</topology>
    </subcellularLocation>
</comment>
<keyword evidence="6 8" id="KW-0472">Membrane</keyword>
<feature type="domain" description="CBS" evidence="11">
    <location>
        <begin position="262"/>
        <end position="320"/>
    </location>
</feature>
<dbReference type="Pfam" id="PF01595">
    <property type="entry name" value="CNNM"/>
    <property type="match status" value="1"/>
</dbReference>
<dbReference type="PANTHER" id="PTHR22777:SF4">
    <property type="entry name" value="UPF0053 PROTEIN SLL1254"/>
    <property type="match status" value="1"/>
</dbReference>
<feature type="region of interest" description="Disordered" evidence="9">
    <location>
        <begin position="341"/>
        <end position="363"/>
    </location>
</feature>
<evidence type="ECO:0000256" key="9">
    <source>
        <dbReference type="SAM" id="MobiDB-lite"/>
    </source>
</evidence>
<reference evidence="13 14" key="1">
    <citation type="journal article" date="2013" name="ISME J.">
        <title>Comparative genomics of pathogenic lineages of Vibrio nigripulchritudo identifies virulence-associated traits.</title>
        <authorList>
            <person name="Goudenege D."/>
            <person name="Labreuche Y."/>
            <person name="Krin E."/>
            <person name="Ansquer D."/>
            <person name="Mangenot S."/>
            <person name="Calteau A."/>
            <person name="Medigue C."/>
            <person name="Mazel D."/>
            <person name="Polz M.F."/>
            <person name="Le Roux F."/>
        </authorList>
    </citation>
    <scope>NUCLEOTIDE SEQUENCE [LARGE SCALE GENOMIC DNA]</scope>
    <source>
        <strain evidence="13 14">SOn1</strain>
    </source>
</reference>
<dbReference type="InterPro" id="IPR044751">
    <property type="entry name" value="Ion_transp-like_CBS"/>
</dbReference>
<dbReference type="InterPro" id="IPR002550">
    <property type="entry name" value="CNNM"/>
</dbReference>
<feature type="transmembrane region" description="Helical" evidence="10">
    <location>
        <begin position="88"/>
        <end position="107"/>
    </location>
</feature>
<dbReference type="SUPFAM" id="SSF54631">
    <property type="entry name" value="CBS-domain pair"/>
    <property type="match status" value="1"/>
</dbReference>
<evidence type="ECO:0000256" key="3">
    <source>
        <dbReference type="ARBA" id="ARBA00022737"/>
    </source>
</evidence>
<feature type="transmembrane region" description="Helical" evidence="10">
    <location>
        <begin position="58"/>
        <end position="82"/>
    </location>
</feature>
<keyword evidence="2 8" id="KW-0812">Transmembrane</keyword>
<feature type="transmembrane region" description="Helical" evidence="10">
    <location>
        <begin position="6"/>
        <end position="28"/>
    </location>
</feature>
<sequence>MLLLAFYVSIAIGVSFICSVLEAVLLSITPSYIAQLRQQGHPSAQKLSELKEDIDRPLASILTLNTIAHTIGAATAGAQATVVFGSQWLGVFSAVLTFGILVFSEIVPKTIGATYWRQLSPMAATTLRWMVWALTPFVWFSEQITKRLAHGHQAPKMRDELSAMAILAKESGEFAEGESRILHNLLNIQDVPVTQVMTPRPVVFRVDAEMTIDAFLSEHKDTPFSRPLVYSQQTDNILGFVHRLELFKLHQSGHGSKQLGAVMRPIHVILNKMALPKAFDQMMAQRVQLALIVDEYGTIQGIVTLEDIFEYLLGEEIVDEADKTSDMQFLANKRWEKWKETHGVIESRDEDEEQPSEDTAKKD</sequence>
<dbReference type="GO" id="GO:0005886">
    <property type="term" value="C:plasma membrane"/>
    <property type="evidence" value="ECO:0007669"/>
    <property type="project" value="TreeGrafter"/>
</dbReference>
<dbReference type="EMBL" id="CAOF01000192">
    <property type="protein sequence ID" value="CCO49935.1"/>
    <property type="molecule type" value="Genomic_DNA"/>
</dbReference>
<dbReference type="PROSITE" id="PS51846">
    <property type="entry name" value="CNNM"/>
    <property type="match status" value="1"/>
</dbReference>
<comment type="caution">
    <text evidence="13">The sequence shown here is derived from an EMBL/GenBank/DDBJ whole genome shotgun (WGS) entry which is preliminary data.</text>
</comment>
<evidence type="ECO:0000256" key="6">
    <source>
        <dbReference type="ARBA" id="ARBA00023136"/>
    </source>
</evidence>
<gene>
    <name evidence="13" type="ORF">VIBNISOn1_950023</name>
</gene>
<evidence type="ECO:0000256" key="8">
    <source>
        <dbReference type="PROSITE-ProRule" id="PRU01193"/>
    </source>
</evidence>
<evidence type="ECO:0000256" key="1">
    <source>
        <dbReference type="ARBA" id="ARBA00004141"/>
    </source>
</evidence>
<evidence type="ECO:0000256" key="4">
    <source>
        <dbReference type="ARBA" id="ARBA00022989"/>
    </source>
</evidence>
<protein>
    <submittedName>
        <fullName evidence="13">Hemolysin</fullName>
    </submittedName>
</protein>
<keyword evidence="3" id="KW-0677">Repeat</keyword>
<organism evidence="13 14">
    <name type="scientific">Vibrio nigripulchritudo SOn1</name>
    <dbReference type="NCBI Taxonomy" id="1238450"/>
    <lineage>
        <taxon>Bacteria</taxon>
        <taxon>Pseudomonadati</taxon>
        <taxon>Pseudomonadota</taxon>
        <taxon>Gammaproteobacteria</taxon>
        <taxon>Vibrionales</taxon>
        <taxon>Vibrionaceae</taxon>
        <taxon>Vibrio</taxon>
    </lineage>
</organism>
<evidence type="ECO:0000259" key="12">
    <source>
        <dbReference type="PROSITE" id="PS51846"/>
    </source>
</evidence>
<dbReference type="CDD" id="cd04590">
    <property type="entry name" value="CBS_pair_CorC_HlyC_assoc"/>
    <property type="match status" value="1"/>
</dbReference>
<evidence type="ECO:0000259" key="11">
    <source>
        <dbReference type="PROSITE" id="PS51371"/>
    </source>
</evidence>
<dbReference type="Proteomes" id="UP000018211">
    <property type="component" value="Unassembled WGS sequence"/>
</dbReference>
<dbReference type="AlphaFoldDB" id="A0AAV2VZV6"/>
<evidence type="ECO:0000256" key="5">
    <source>
        <dbReference type="ARBA" id="ARBA00023122"/>
    </source>
</evidence>
<accession>A0AAV2VZV6</accession>
<evidence type="ECO:0000313" key="13">
    <source>
        <dbReference type="EMBL" id="CCO49935.1"/>
    </source>
</evidence>
<proteinExistence type="predicted"/>
<name>A0AAV2VZV6_9VIBR</name>
<evidence type="ECO:0000313" key="14">
    <source>
        <dbReference type="Proteomes" id="UP000018211"/>
    </source>
</evidence>
<dbReference type="Pfam" id="PF00571">
    <property type="entry name" value="CBS"/>
    <property type="match status" value="1"/>
</dbReference>
<dbReference type="PROSITE" id="PS51371">
    <property type="entry name" value="CBS"/>
    <property type="match status" value="1"/>
</dbReference>
<evidence type="ECO:0000256" key="2">
    <source>
        <dbReference type="ARBA" id="ARBA00022692"/>
    </source>
</evidence>
<dbReference type="InterPro" id="IPR000644">
    <property type="entry name" value="CBS_dom"/>
</dbReference>
<evidence type="ECO:0000256" key="10">
    <source>
        <dbReference type="SAM" id="Phobius"/>
    </source>
</evidence>
<evidence type="ECO:0000256" key="7">
    <source>
        <dbReference type="PROSITE-ProRule" id="PRU00703"/>
    </source>
</evidence>
<keyword evidence="4 8" id="KW-1133">Transmembrane helix</keyword>
<keyword evidence="5 7" id="KW-0129">CBS domain</keyword>